<reference evidence="2" key="1">
    <citation type="journal article" date="2019" name="Front. Microbiol.">
        <title>Pandoravirus Celtis Illustrates the Microevolution Processes at Work in the Giant Pandoraviridae Genomes.</title>
        <authorList>
            <person name="Legendre M."/>
            <person name="Alempic J.M."/>
            <person name="Philippe N."/>
            <person name="Lartigue A."/>
            <person name="Jeudy S."/>
            <person name="Poirot O."/>
            <person name="Ta N.T."/>
            <person name="Nin S."/>
            <person name="Coute Y."/>
            <person name="Abergel C."/>
            <person name="Claverie J.M."/>
        </authorList>
    </citation>
    <scope>NUCLEOTIDE SEQUENCE</scope>
</reference>
<dbReference type="Pfam" id="PF19166">
    <property type="entry name" value="DUF5848"/>
    <property type="match status" value="1"/>
</dbReference>
<gene>
    <name evidence="2" type="ORF">pclt_cds_87</name>
</gene>
<dbReference type="Proteomes" id="UP001237152">
    <property type="component" value="Segment"/>
</dbReference>
<evidence type="ECO:0000259" key="1">
    <source>
        <dbReference type="Pfam" id="PF19166"/>
    </source>
</evidence>
<dbReference type="InterPro" id="IPR043884">
    <property type="entry name" value="DUF5848"/>
</dbReference>
<protein>
    <recommendedName>
        <fullName evidence="1">DUF5848 domain-containing protein</fullName>
    </recommendedName>
</protein>
<dbReference type="EMBL" id="MK174290">
    <property type="protein sequence ID" value="QBZ80685.1"/>
    <property type="molecule type" value="Genomic_DNA"/>
</dbReference>
<evidence type="ECO:0000313" key="3">
    <source>
        <dbReference type="Proteomes" id="UP001237152"/>
    </source>
</evidence>
<sequence>MASQETAPPARDRMRSLSRTASAALNACQRAQEGIELLDARQLRLLDALAAGAALTTVHGPSTAQQAAVSTCAEILRVYAWFWSALRAIERDAPGTLNQMPPLITPMSVLNAMALPTRGHIGMSLAQQTIAALVAWLRTTGRLGPAEWDDAQHPFTIAYYPLVGGGGLAILRHNDAVVAYADVSGEGDRVEDVVIQNGQLLPLVRGGRMRLADPRPVLARLLGRTVTNLRPEHVVGALGVPDEVGARVLYGPNPEAYLGFVRLTTDQLVDDLSDSIGHVVLNAAPRSWGYESDEDLDALGSL</sequence>
<feature type="domain" description="DUF5848" evidence="1">
    <location>
        <begin position="44"/>
        <end position="112"/>
    </location>
</feature>
<name>A0A4D6EFP4_9VIRU</name>
<organism evidence="2 3">
    <name type="scientific">Pandoravirus celtis</name>
    <dbReference type="NCBI Taxonomy" id="2568002"/>
    <lineage>
        <taxon>Viruses</taxon>
        <taxon>Pandoravirus</taxon>
    </lineage>
</organism>
<accession>A0A4D6EFP4</accession>
<evidence type="ECO:0000313" key="2">
    <source>
        <dbReference type="EMBL" id="QBZ80685.1"/>
    </source>
</evidence>
<proteinExistence type="predicted"/>